<comment type="similarity">
    <text evidence="3">Belongs to the cytochrome c oxidase VIIc family.</text>
</comment>
<dbReference type="Gene3D" id="4.10.49.10">
    <property type="entry name" value="Cytochrome c oxidase subunit VIIc"/>
    <property type="match status" value="1"/>
</dbReference>
<dbReference type="FunFam" id="4.10.49.10:FF:000001">
    <property type="entry name" value="Cytochrome c oxidase subunit 7C"/>
    <property type="match status" value="1"/>
</dbReference>
<evidence type="ECO:0000256" key="2">
    <source>
        <dbReference type="ARBA" id="ARBA00004673"/>
    </source>
</evidence>
<proteinExistence type="inferred from homology"/>
<dbReference type="InterPro" id="IPR036636">
    <property type="entry name" value="COX7C/Cox8_sf"/>
</dbReference>
<evidence type="ECO:0000256" key="4">
    <source>
        <dbReference type="ARBA" id="ARBA00017004"/>
    </source>
</evidence>
<dbReference type="PANTHER" id="PTHR13313:SF0">
    <property type="entry name" value="CYTOCHROME C OXIDASE SUBUNIT 7C, MITOCHONDRIAL"/>
    <property type="match status" value="1"/>
</dbReference>
<reference evidence="13" key="1">
    <citation type="journal article" date="2023" name="Mol. Biol. Evol.">
        <title>Third-Generation Sequencing Reveals the Adaptive Role of the Epigenome in Three Deep-Sea Polychaetes.</title>
        <authorList>
            <person name="Perez M."/>
            <person name="Aroh O."/>
            <person name="Sun Y."/>
            <person name="Lan Y."/>
            <person name="Juniper S.K."/>
            <person name="Young C.R."/>
            <person name="Angers B."/>
            <person name="Qian P.Y."/>
        </authorList>
    </citation>
    <scope>NUCLEOTIDE SEQUENCE</scope>
    <source>
        <strain evidence="13">P08H-3</strain>
    </source>
</reference>
<keyword evidence="8 12" id="KW-1133">Transmembrane helix</keyword>
<dbReference type="AlphaFoldDB" id="A0AAD9KC58"/>
<evidence type="ECO:0000256" key="5">
    <source>
        <dbReference type="ARBA" id="ARBA00022692"/>
    </source>
</evidence>
<gene>
    <name evidence="13" type="ORF">LSH36_13g19054</name>
</gene>
<dbReference type="Proteomes" id="UP001208570">
    <property type="component" value="Unassembled WGS sequence"/>
</dbReference>
<keyword evidence="9" id="KW-0496">Mitochondrion</keyword>
<evidence type="ECO:0000256" key="8">
    <source>
        <dbReference type="ARBA" id="ARBA00022989"/>
    </source>
</evidence>
<keyword evidence="5 12" id="KW-0812">Transmembrane</keyword>
<dbReference type="SUPFAM" id="SSF81427">
    <property type="entry name" value="Mitochondrial cytochrome c oxidase subunit VIIc (aka VIIIa)"/>
    <property type="match status" value="1"/>
</dbReference>
<accession>A0AAD9KC58</accession>
<dbReference type="GO" id="GO:0005743">
    <property type="term" value="C:mitochondrial inner membrane"/>
    <property type="evidence" value="ECO:0007669"/>
    <property type="project" value="UniProtKB-SubCell"/>
</dbReference>
<evidence type="ECO:0000256" key="12">
    <source>
        <dbReference type="SAM" id="Phobius"/>
    </source>
</evidence>
<dbReference type="GO" id="GO:0045277">
    <property type="term" value="C:respiratory chain complex IV"/>
    <property type="evidence" value="ECO:0007669"/>
    <property type="project" value="InterPro"/>
</dbReference>
<dbReference type="InterPro" id="IPR004202">
    <property type="entry name" value="COX7C/Cox8"/>
</dbReference>
<evidence type="ECO:0000313" key="13">
    <source>
        <dbReference type="EMBL" id="KAK2168948.1"/>
    </source>
</evidence>
<evidence type="ECO:0000256" key="6">
    <source>
        <dbReference type="ARBA" id="ARBA00022792"/>
    </source>
</evidence>
<evidence type="ECO:0000256" key="7">
    <source>
        <dbReference type="ARBA" id="ARBA00022946"/>
    </source>
</evidence>
<dbReference type="PANTHER" id="PTHR13313">
    <property type="entry name" value="CYTOCHROME C OXIDASE SUBUNIT VIIC"/>
    <property type="match status" value="1"/>
</dbReference>
<keyword evidence="10 12" id="KW-0472">Membrane</keyword>
<dbReference type="EMBL" id="JAODUP010000013">
    <property type="protein sequence ID" value="KAK2168948.1"/>
    <property type="molecule type" value="Genomic_DNA"/>
</dbReference>
<evidence type="ECO:0000256" key="3">
    <source>
        <dbReference type="ARBA" id="ARBA00010514"/>
    </source>
</evidence>
<evidence type="ECO:0000256" key="10">
    <source>
        <dbReference type="ARBA" id="ARBA00023136"/>
    </source>
</evidence>
<protein>
    <recommendedName>
        <fullName evidence="4">Cytochrome c oxidase subunit 7C, mitochondrial</fullName>
    </recommendedName>
    <alternativeName>
        <fullName evidence="11">Cytochrome c oxidase polypeptide VIIc</fullName>
    </alternativeName>
</protein>
<name>A0AAD9KC58_9ANNE</name>
<evidence type="ECO:0000313" key="14">
    <source>
        <dbReference type="Proteomes" id="UP001208570"/>
    </source>
</evidence>
<dbReference type="Pfam" id="PF02935">
    <property type="entry name" value="COX7C"/>
    <property type="match status" value="1"/>
</dbReference>
<comment type="subcellular location">
    <subcellularLocation>
        <location evidence="1">Mitochondrion inner membrane</location>
        <topology evidence="1">Single-pass membrane protein</topology>
    </subcellularLocation>
</comment>
<keyword evidence="7" id="KW-0809">Transit peptide</keyword>
<evidence type="ECO:0000256" key="1">
    <source>
        <dbReference type="ARBA" id="ARBA00004434"/>
    </source>
</evidence>
<keyword evidence="6" id="KW-0999">Mitochondrion inner membrane</keyword>
<dbReference type="GO" id="GO:0006123">
    <property type="term" value="P:mitochondrial electron transport, cytochrome c to oxygen"/>
    <property type="evidence" value="ECO:0007669"/>
    <property type="project" value="InterPro"/>
</dbReference>
<comment type="caution">
    <text evidence="13">The sequence shown here is derived from an EMBL/GenBank/DDBJ whole genome shotgun (WGS) entry which is preliminary data.</text>
</comment>
<keyword evidence="14" id="KW-1185">Reference proteome</keyword>
<evidence type="ECO:0000256" key="11">
    <source>
        <dbReference type="ARBA" id="ARBA00031140"/>
    </source>
</evidence>
<dbReference type="CDD" id="cd00929">
    <property type="entry name" value="Cyt_c_Oxidase_VIIc"/>
    <property type="match status" value="1"/>
</dbReference>
<evidence type="ECO:0000256" key="9">
    <source>
        <dbReference type="ARBA" id="ARBA00023128"/>
    </source>
</evidence>
<comment type="pathway">
    <text evidence="2">Energy metabolism; oxidative phosphorylation.</text>
</comment>
<feature type="transmembrane region" description="Helical" evidence="12">
    <location>
        <begin position="46"/>
        <end position="65"/>
    </location>
</feature>
<sequence length="72" mass="8238">MLSKVGRLTHLTRQFSTSVVRRSEEWQQRGLPGSNMPFNIGNRYKLMAAFIAFFGSGLGVPYLLVRHQLLKE</sequence>
<organism evidence="13 14">
    <name type="scientific">Paralvinella palmiformis</name>
    <dbReference type="NCBI Taxonomy" id="53620"/>
    <lineage>
        <taxon>Eukaryota</taxon>
        <taxon>Metazoa</taxon>
        <taxon>Spiralia</taxon>
        <taxon>Lophotrochozoa</taxon>
        <taxon>Annelida</taxon>
        <taxon>Polychaeta</taxon>
        <taxon>Sedentaria</taxon>
        <taxon>Canalipalpata</taxon>
        <taxon>Terebellida</taxon>
        <taxon>Terebelliformia</taxon>
        <taxon>Alvinellidae</taxon>
        <taxon>Paralvinella</taxon>
    </lineage>
</organism>